<dbReference type="Pfam" id="PF01494">
    <property type="entry name" value="FAD_binding_3"/>
    <property type="match status" value="1"/>
</dbReference>
<accession>A0ABV5Y1L9</accession>
<dbReference type="InterPro" id="IPR002938">
    <property type="entry name" value="FAD-bd"/>
</dbReference>
<evidence type="ECO:0000313" key="3">
    <source>
        <dbReference type="EMBL" id="MFB9820889.1"/>
    </source>
</evidence>
<keyword evidence="4" id="KW-1185">Reference proteome</keyword>
<dbReference type="SUPFAM" id="SSF51905">
    <property type="entry name" value="FAD/NAD(P)-binding domain"/>
    <property type="match status" value="1"/>
</dbReference>
<protein>
    <submittedName>
        <fullName evidence="3">FAD-dependent oxidoreductase</fullName>
    </submittedName>
</protein>
<gene>
    <name evidence="3" type="ORF">ACFFP1_15430</name>
</gene>
<reference evidence="3 4" key="1">
    <citation type="submission" date="2024-09" db="EMBL/GenBank/DDBJ databases">
        <authorList>
            <person name="Sun Q."/>
            <person name="Mori K."/>
        </authorList>
    </citation>
    <scope>NUCLEOTIDE SEQUENCE [LARGE SCALE GENOMIC DNA]</scope>
    <source>
        <strain evidence="3 4">JCM 1334</strain>
    </source>
</reference>
<organism evidence="3 4">
    <name type="scientific">Arthrobacter ramosus</name>
    <dbReference type="NCBI Taxonomy" id="1672"/>
    <lineage>
        <taxon>Bacteria</taxon>
        <taxon>Bacillati</taxon>
        <taxon>Actinomycetota</taxon>
        <taxon>Actinomycetes</taxon>
        <taxon>Micrococcales</taxon>
        <taxon>Micrococcaceae</taxon>
        <taxon>Arthrobacter</taxon>
    </lineage>
</organism>
<dbReference type="Gene3D" id="3.50.50.60">
    <property type="entry name" value="FAD/NAD(P)-binding domain"/>
    <property type="match status" value="2"/>
</dbReference>
<dbReference type="RefSeq" id="WP_234751467.1">
    <property type="nucleotide sequence ID" value="NZ_BAAAWN010000001.1"/>
</dbReference>
<dbReference type="InterPro" id="IPR036188">
    <property type="entry name" value="FAD/NAD-bd_sf"/>
</dbReference>
<sequence length="417" mass="46000">MPSESETTPGPVLGSRSWDTRCCVVGGGPAGMMLGYLLARAGVEVTVLEKHADFFRDFRGDTIHPATTDVLAELGLLEEFLRLPHTEIPELRLGIDGQTFGLVDFRHLPTRCKFMAFMPQWDFLNFLAAQARQYPAFRLEMSTEATGLLRRGDQVIGVRARTAQGDVEIRADLTVACDGRFSVIREHADLPVREFAMPIDVLWFRVPRSQDAPPTLGYLGGGQIVLAIDRGDYWQCGTIIGKGTLTQVQAAGLAAFRDRVAHAAPFLAAGLAALTDWDQIKLLSVRSNRLRRWYQPGLLCIGDAAHAMSPAGAAGVNYAIADAVATANHLAVPLQRGTIAVADLQRLQRRREPAVRLAQALQRQQTRQLARLAQTNPPIQLMRLISHMPPVKRLLGRIVGLGFRREHIRSPHHASQR</sequence>
<dbReference type="PANTHER" id="PTHR43476:SF5">
    <property type="entry name" value="FAD-DEPENDENT MONOOXYGENASE"/>
    <property type="match status" value="1"/>
</dbReference>
<evidence type="ECO:0000313" key="4">
    <source>
        <dbReference type="Proteomes" id="UP001589702"/>
    </source>
</evidence>
<dbReference type="EMBL" id="JBHMBC010000025">
    <property type="protein sequence ID" value="MFB9820889.1"/>
    <property type="molecule type" value="Genomic_DNA"/>
</dbReference>
<evidence type="ECO:0000259" key="2">
    <source>
        <dbReference type="Pfam" id="PF01494"/>
    </source>
</evidence>
<dbReference type="NCBIfam" id="NF004834">
    <property type="entry name" value="PRK06185.1-3"/>
    <property type="match status" value="1"/>
</dbReference>
<keyword evidence="1" id="KW-0560">Oxidoreductase</keyword>
<dbReference type="PRINTS" id="PR00420">
    <property type="entry name" value="RNGMNOXGNASE"/>
</dbReference>
<feature type="domain" description="FAD-binding" evidence="2">
    <location>
        <begin position="20"/>
        <end position="355"/>
    </location>
</feature>
<dbReference type="PANTHER" id="PTHR43476">
    <property type="entry name" value="3-(3-HYDROXY-PHENYL)PROPIONATE/3-HYDROXYCINNAMIC ACID HYDROXYLASE"/>
    <property type="match status" value="1"/>
</dbReference>
<name>A0ABV5Y1L9_ARTRM</name>
<proteinExistence type="predicted"/>
<dbReference type="InterPro" id="IPR050631">
    <property type="entry name" value="PheA/TfdB_FAD_monoxygenase"/>
</dbReference>
<comment type="caution">
    <text evidence="3">The sequence shown here is derived from an EMBL/GenBank/DDBJ whole genome shotgun (WGS) entry which is preliminary data.</text>
</comment>
<dbReference type="Proteomes" id="UP001589702">
    <property type="component" value="Unassembled WGS sequence"/>
</dbReference>
<evidence type="ECO:0000256" key="1">
    <source>
        <dbReference type="ARBA" id="ARBA00023002"/>
    </source>
</evidence>
<dbReference type="NCBIfam" id="NF004833">
    <property type="entry name" value="PRK06185.1-1"/>
    <property type="match status" value="1"/>
</dbReference>